<dbReference type="GO" id="GO:0008270">
    <property type="term" value="F:zinc ion binding"/>
    <property type="evidence" value="ECO:0007669"/>
    <property type="project" value="InterPro"/>
</dbReference>
<name>A0A1D1UN33_RAMVA</name>
<dbReference type="Gene3D" id="3.40.390.10">
    <property type="entry name" value="Collagenase (Catalytic Domain)"/>
    <property type="match status" value="1"/>
</dbReference>
<reference evidence="3 4" key="1">
    <citation type="journal article" date="2016" name="Nat. Commun.">
        <title>Extremotolerant tardigrade genome and improved radiotolerance of human cultured cells by tardigrade-unique protein.</title>
        <authorList>
            <person name="Hashimoto T."/>
            <person name="Horikawa D.D."/>
            <person name="Saito Y."/>
            <person name="Kuwahara H."/>
            <person name="Kozuka-Hata H."/>
            <person name="Shin-I T."/>
            <person name="Minakuchi Y."/>
            <person name="Ohishi K."/>
            <person name="Motoyama A."/>
            <person name="Aizu T."/>
            <person name="Enomoto A."/>
            <person name="Kondo K."/>
            <person name="Tanaka S."/>
            <person name="Hara Y."/>
            <person name="Koshikawa S."/>
            <person name="Sagara H."/>
            <person name="Miura T."/>
            <person name="Yokobori S."/>
            <person name="Miyagawa K."/>
            <person name="Suzuki Y."/>
            <person name="Kubo T."/>
            <person name="Oyama M."/>
            <person name="Kohara Y."/>
            <person name="Fujiyama A."/>
            <person name="Arakawa K."/>
            <person name="Katayama T."/>
            <person name="Toyoda A."/>
            <person name="Kunieda T."/>
        </authorList>
    </citation>
    <scope>NUCLEOTIDE SEQUENCE [LARGE SCALE GENOMIC DNA]</scope>
    <source>
        <strain evidence="3 4">YOKOZUNA-1</strain>
    </source>
</reference>
<dbReference type="OrthoDB" id="291007at2759"/>
<evidence type="ECO:0000313" key="4">
    <source>
        <dbReference type="Proteomes" id="UP000186922"/>
    </source>
</evidence>
<proteinExistence type="predicted"/>
<dbReference type="EMBL" id="BDGG01000001">
    <property type="protein sequence ID" value="GAU88687.1"/>
    <property type="molecule type" value="Genomic_DNA"/>
</dbReference>
<evidence type="ECO:0000313" key="3">
    <source>
        <dbReference type="EMBL" id="GAU88687.1"/>
    </source>
</evidence>
<dbReference type="PANTHER" id="PTHR10127:SF850">
    <property type="entry name" value="METALLOENDOPEPTIDASE"/>
    <property type="match status" value="1"/>
</dbReference>
<dbReference type="InterPro" id="IPR024079">
    <property type="entry name" value="MetalloPept_cat_dom_sf"/>
</dbReference>
<evidence type="ECO:0000256" key="1">
    <source>
        <dbReference type="SAM" id="SignalP"/>
    </source>
</evidence>
<dbReference type="SMART" id="SM00235">
    <property type="entry name" value="ZnMc"/>
    <property type="match status" value="1"/>
</dbReference>
<sequence>MATSMSVLLAVGLWFAVIRSYSCAKHRFKRTYNVDPSFSIWPNKSRILYYLDSDYSDSERNLIKAGITQIMSQLQGCINFVETTASDTNFKIRVTPFDANGTLQDFCWSYQGQRNFLRNTGALEQPLIITRGPNGCLDGSLHNIMKYFAICLGKRNEHQRGDRDKYITVYQQNIVVQVTLKNLPIISLFYFTIVFVFA</sequence>
<dbReference type="InterPro" id="IPR006026">
    <property type="entry name" value="Peptidase_Metallo"/>
</dbReference>
<keyword evidence="4" id="KW-1185">Reference proteome</keyword>
<gene>
    <name evidence="3" type="primary">RvY_01335</name>
    <name evidence="3" type="synonym">RvY_01335.1</name>
    <name evidence="3" type="ORF">RvY_01335-1</name>
</gene>
<keyword evidence="1" id="KW-0732">Signal</keyword>
<evidence type="ECO:0000259" key="2">
    <source>
        <dbReference type="SMART" id="SM00235"/>
    </source>
</evidence>
<dbReference type="InterPro" id="IPR001506">
    <property type="entry name" value="Peptidase_M12A"/>
</dbReference>
<comment type="caution">
    <text evidence="3">The sequence shown here is derived from an EMBL/GenBank/DDBJ whole genome shotgun (WGS) entry which is preliminary data.</text>
</comment>
<dbReference type="Pfam" id="PF01400">
    <property type="entry name" value="Astacin"/>
    <property type="match status" value="1"/>
</dbReference>
<feature type="signal peptide" evidence="1">
    <location>
        <begin position="1"/>
        <end position="24"/>
    </location>
</feature>
<feature type="chain" id="PRO_5008897403" description="Peptidase metallopeptidase domain-containing protein" evidence="1">
    <location>
        <begin position="25"/>
        <end position="198"/>
    </location>
</feature>
<dbReference type="PANTHER" id="PTHR10127">
    <property type="entry name" value="DISCOIDIN, CUB, EGF, LAMININ , AND ZINC METALLOPROTEASE DOMAIN CONTAINING"/>
    <property type="match status" value="1"/>
</dbReference>
<dbReference type="GO" id="GO:0004222">
    <property type="term" value="F:metalloendopeptidase activity"/>
    <property type="evidence" value="ECO:0007669"/>
    <property type="project" value="InterPro"/>
</dbReference>
<dbReference type="Proteomes" id="UP000186922">
    <property type="component" value="Unassembled WGS sequence"/>
</dbReference>
<accession>A0A1D1UN33</accession>
<organism evidence="3 4">
    <name type="scientific">Ramazzottius varieornatus</name>
    <name type="common">Water bear</name>
    <name type="synonym">Tardigrade</name>
    <dbReference type="NCBI Taxonomy" id="947166"/>
    <lineage>
        <taxon>Eukaryota</taxon>
        <taxon>Metazoa</taxon>
        <taxon>Ecdysozoa</taxon>
        <taxon>Tardigrada</taxon>
        <taxon>Eutardigrada</taxon>
        <taxon>Parachela</taxon>
        <taxon>Hypsibioidea</taxon>
        <taxon>Ramazzottiidae</taxon>
        <taxon>Ramazzottius</taxon>
    </lineage>
</organism>
<dbReference type="SUPFAM" id="SSF55486">
    <property type="entry name" value="Metalloproteases ('zincins'), catalytic domain"/>
    <property type="match status" value="1"/>
</dbReference>
<protein>
    <recommendedName>
        <fullName evidence="2">Peptidase metallopeptidase domain-containing protein</fullName>
    </recommendedName>
</protein>
<dbReference type="AlphaFoldDB" id="A0A1D1UN33"/>
<feature type="domain" description="Peptidase metallopeptidase" evidence="2">
    <location>
        <begin position="37"/>
        <end position="185"/>
    </location>
</feature>
<dbReference type="GO" id="GO:0006508">
    <property type="term" value="P:proteolysis"/>
    <property type="evidence" value="ECO:0007669"/>
    <property type="project" value="InterPro"/>
</dbReference>